<gene>
    <name evidence="3" type="ORF">QBC42DRAFT_285813</name>
</gene>
<evidence type="ECO:0000313" key="4">
    <source>
        <dbReference type="Proteomes" id="UP001321749"/>
    </source>
</evidence>
<reference evidence="3" key="1">
    <citation type="journal article" date="2023" name="Mol. Phylogenet. Evol.">
        <title>Genome-scale phylogeny and comparative genomics of the fungal order Sordariales.</title>
        <authorList>
            <person name="Hensen N."/>
            <person name="Bonometti L."/>
            <person name="Westerberg I."/>
            <person name="Brannstrom I.O."/>
            <person name="Guillou S."/>
            <person name="Cros-Aarteil S."/>
            <person name="Calhoun S."/>
            <person name="Haridas S."/>
            <person name="Kuo A."/>
            <person name="Mondo S."/>
            <person name="Pangilinan J."/>
            <person name="Riley R."/>
            <person name="LaButti K."/>
            <person name="Andreopoulos B."/>
            <person name="Lipzen A."/>
            <person name="Chen C."/>
            <person name="Yan M."/>
            <person name="Daum C."/>
            <person name="Ng V."/>
            <person name="Clum A."/>
            <person name="Steindorff A."/>
            <person name="Ohm R.A."/>
            <person name="Martin F."/>
            <person name="Silar P."/>
            <person name="Natvig D.O."/>
            <person name="Lalanne C."/>
            <person name="Gautier V."/>
            <person name="Ament-Velasquez S.L."/>
            <person name="Kruys A."/>
            <person name="Hutchinson M.I."/>
            <person name="Powell A.J."/>
            <person name="Barry K."/>
            <person name="Miller A.N."/>
            <person name="Grigoriev I.V."/>
            <person name="Debuchy R."/>
            <person name="Gladieux P."/>
            <person name="Hiltunen Thoren M."/>
            <person name="Johannesson H."/>
        </authorList>
    </citation>
    <scope>NUCLEOTIDE SEQUENCE</scope>
    <source>
        <strain evidence="3">PSN324</strain>
    </source>
</reference>
<evidence type="ECO:0000256" key="1">
    <source>
        <dbReference type="SAM" id="MobiDB-lite"/>
    </source>
</evidence>
<dbReference type="EMBL" id="MU864963">
    <property type="protein sequence ID" value="KAK4463155.1"/>
    <property type="molecule type" value="Genomic_DNA"/>
</dbReference>
<dbReference type="AlphaFoldDB" id="A0AAV9HT58"/>
<evidence type="ECO:0000313" key="3">
    <source>
        <dbReference type="EMBL" id="KAK4463155.1"/>
    </source>
</evidence>
<accession>A0AAV9HT58</accession>
<keyword evidence="2" id="KW-1133">Transmembrane helix</keyword>
<feature type="region of interest" description="Disordered" evidence="1">
    <location>
        <begin position="59"/>
        <end position="80"/>
    </location>
</feature>
<protein>
    <submittedName>
        <fullName evidence="3">Uncharacterized protein</fullName>
    </submittedName>
</protein>
<keyword evidence="2" id="KW-0472">Membrane</keyword>
<proteinExistence type="predicted"/>
<comment type="caution">
    <text evidence="3">The sequence shown here is derived from an EMBL/GenBank/DDBJ whole genome shotgun (WGS) entry which is preliminary data.</text>
</comment>
<organism evidence="3 4">
    <name type="scientific">Cladorrhinum samala</name>
    <dbReference type="NCBI Taxonomy" id="585594"/>
    <lineage>
        <taxon>Eukaryota</taxon>
        <taxon>Fungi</taxon>
        <taxon>Dikarya</taxon>
        <taxon>Ascomycota</taxon>
        <taxon>Pezizomycotina</taxon>
        <taxon>Sordariomycetes</taxon>
        <taxon>Sordariomycetidae</taxon>
        <taxon>Sordariales</taxon>
        <taxon>Podosporaceae</taxon>
        <taxon>Cladorrhinum</taxon>
    </lineage>
</organism>
<name>A0AAV9HT58_9PEZI</name>
<keyword evidence="2" id="KW-0812">Transmembrane</keyword>
<reference evidence="3" key="2">
    <citation type="submission" date="2023-06" db="EMBL/GenBank/DDBJ databases">
        <authorList>
            <consortium name="Lawrence Berkeley National Laboratory"/>
            <person name="Mondo S.J."/>
            <person name="Hensen N."/>
            <person name="Bonometti L."/>
            <person name="Westerberg I."/>
            <person name="Brannstrom I.O."/>
            <person name="Guillou S."/>
            <person name="Cros-Aarteil S."/>
            <person name="Calhoun S."/>
            <person name="Haridas S."/>
            <person name="Kuo A."/>
            <person name="Pangilinan J."/>
            <person name="Riley R."/>
            <person name="Labutti K."/>
            <person name="Andreopoulos B."/>
            <person name="Lipzen A."/>
            <person name="Chen C."/>
            <person name="Yanf M."/>
            <person name="Daum C."/>
            <person name="Ng V."/>
            <person name="Clum A."/>
            <person name="Steindorff A."/>
            <person name="Ohm R."/>
            <person name="Martin F."/>
            <person name="Silar P."/>
            <person name="Natvig D."/>
            <person name="Lalanne C."/>
            <person name="Gautier V."/>
            <person name="Ament-Velasquez S.L."/>
            <person name="Kruys A."/>
            <person name="Hutchinson M.I."/>
            <person name="Powell A.J."/>
            <person name="Barry K."/>
            <person name="Miller A.N."/>
            <person name="Grigoriev I.V."/>
            <person name="Debuchy R."/>
            <person name="Gladieux P."/>
            <person name="Thoren M.H."/>
            <person name="Johannesson H."/>
        </authorList>
    </citation>
    <scope>NUCLEOTIDE SEQUENCE</scope>
    <source>
        <strain evidence="3">PSN324</strain>
    </source>
</reference>
<feature type="transmembrane region" description="Helical" evidence="2">
    <location>
        <begin position="27"/>
        <end position="48"/>
    </location>
</feature>
<evidence type="ECO:0000256" key="2">
    <source>
        <dbReference type="SAM" id="Phobius"/>
    </source>
</evidence>
<sequence length="80" mass="8660">MVVAQQGSEAEVKAYVWMSVHHEKYSIIPAVAAAATATAAATGLRFLLIHEANISLSLSAPSHHEKKRGSELYDEESHDT</sequence>
<dbReference type="Proteomes" id="UP001321749">
    <property type="component" value="Unassembled WGS sequence"/>
</dbReference>
<keyword evidence="4" id="KW-1185">Reference proteome</keyword>